<evidence type="ECO:0000256" key="1">
    <source>
        <dbReference type="ARBA" id="ARBA00004613"/>
    </source>
</evidence>
<dbReference type="PROSITE" id="PS50292">
    <property type="entry name" value="PEROXIDASE_3"/>
    <property type="match status" value="1"/>
</dbReference>
<dbReference type="Proteomes" id="UP000320876">
    <property type="component" value="Unassembled WGS sequence"/>
</dbReference>
<dbReference type="CDD" id="cd09819">
    <property type="entry name" value="An_peroxidase_bacterial_1"/>
    <property type="match status" value="1"/>
</dbReference>
<dbReference type="InterPro" id="IPR019791">
    <property type="entry name" value="Haem_peroxidase_animal"/>
</dbReference>
<protein>
    <submittedName>
        <fullName evidence="4">Heme peroxidase</fullName>
    </submittedName>
</protein>
<dbReference type="InterPro" id="IPR010255">
    <property type="entry name" value="Haem_peroxidase_sf"/>
</dbReference>
<evidence type="ECO:0000256" key="3">
    <source>
        <dbReference type="ARBA" id="ARBA00023180"/>
    </source>
</evidence>
<gene>
    <name evidence="4" type="ORF">FB471_4346</name>
</gene>
<dbReference type="GO" id="GO:0020037">
    <property type="term" value="F:heme binding"/>
    <property type="evidence" value="ECO:0007669"/>
    <property type="project" value="InterPro"/>
</dbReference>
<dbReference type="GO" id="GO:0004601">
    <property type="term" value="F:peroxidase activity"/>
    <property type="evidence" value="ECO:0007669"/>
    <property type="project" value="UniProtKB-KW"/>
</dbReference>
<keyword evidence="3" id="KW-0325">Glycoprotein</keyword>
<organism evidence="4 5">
    <name type="scientific">Amycolatopsis cihanbeyliensis</name>
    <dbReference type="NCBI Taxonomy" id="1128664"/>
    <lineage>
        <taxon>Bacteria</taxon>
        <taxon>Bacillati</taxon>
        <taxon>Actinomycetota</taxon>
        <taxon>Actinomycetes</taxon>
        <taxon>Pseudonocardiales</taxon>
        <taxon>Pseudonocardiaceae</taxon>
        <taxon>Amycolatopsis</taxon>
    </lineage>
</organism>
<dbReference type="EMBL" id="VFML01000001">
    <property type="protein sequence ID" value="TQJ04548.1"/>
    <property type="molecule type" value="Genomic_DNA"/>
</dbReference>
<dbReference type="PANTHER" id="PTHR11475:SF4">
    <property type="entry name" value="CHORION PEROXIDASE"/>
    <property type="match status" value="1"/>
</dbReference>
<keyword evidence="2" id="KW-0964">Secreted</keyword>
<name>A0A542DN79_AMYCI</name>
<dbReference type="RefSeq" id="WP_170220885.1">
    <property type="nucleotide sequence ID" value="NZ_VFML01000001.1"/>
</dbReference>
<dbReference type="Gene3D" id="1.10.640.10">
    <property type="entry name" value="Haem peroxidase domain superfamily, animal type"/>
    <property type="match status" value="1"/>
</dbReference>
<reference evidence="4 5" key="1">
    <citation type="submission" date="2019-06" db="EMBL/GenBank/DDBJ databases">
        <title>Sequencing the genomes of 1000 actinobacteria strains.</title>
        <authorList>
            <person name="Klenk H.-P."/>
        </authorList>
    </citation>
    <scope>NUCLEOTIDE SEQUENCE [LARGE SCALE GENOMIC DNA]</scope>
    <source>
        <strain evidence="4 5">DSM 45679</strain>
    </source>
</reference>
<dbReference type="Pfam" id="PF03098">
    <property type="entry name" value="An_peroxidase"/>
    <property type="match status" value="1"/>
</dbReference>
<dbReference type="GO" id="GO:0006979">
    <property type="term" value="P:response to oxidative stress"/>
    <property type="evidence" value="ECO:0007669"/>
    <property type="project" value="InterPro"/>
</dbReference>
<keyword evidence="5" id="KW-1185">Reference proteome</keyword>
<keyword evidence="4" id="KW-0560">Oxidoreductase</keyword>
<comment type="caution">
    <text evidence="4">The sequence shown here is derived from an EMBL/GenBank/DDBJ whole genome shotgun (WGS) entry which is preliminary data.</text>
</comment>
<dbReference type="SUPFAM" id="SSF48113">
    <property type="entry name" value="Heme-dependent peroxidases"/>
    <property type="match status" value="1"/>
</dbReference>
<evidence type="ECO:0000313" key="4">
    <source>
        <dbReference type="EMBL" id="TQJ04548.1"/>
    </source>
</evidence>
<dbReference type="PANTHER" id="PTHR11475">
    <property type="entry name" value="OXIDASE/PEROXIDASE"/>
    <property type="match status" value="1"/>
</dbReference>
<keyword evidence="4" id="KW-0575">Peroxidase</keyword>
<accession>A0A542DN79</accession>
<dbReference type="InterPro" id="IPR037120">
    <property type="entry name" value="Haem_peroxidase_sf_animal"/>
</dbReference>
<evidence type="ECO:0000256" key="2">
    <source>
        <dbReference type="ARBA" id="ARBA00022525"/>
    </source>
</evidence>
<evidence type="ECO:0000313" key="5">
    <source>
        <dbReference type="Proteomes" id="UP000320876"/>
    </source>
</evidence>
<proteinExistence type="predicted"/>
<comment type="subcellular location">
    <subcellularLocation>
        <location evidence="1">Secreted</location>
    </subcellularLocation>
</comment>
<dbReference type="PRINTS" id="PR00457">
    <property type="entry name" value="ANPEROXIDASE"/>
</dbReference>
<dbReference type="AlphaFoldDB" id="A0A542DN79"/>
<dbReference type="GO" id="GO:0005576">
    <property type="term" value="C:extracellular region"/>
    <property type="evidence" value="ECO:0007669"/>
    <property type="project" value="UniProtKB-SubCell"/>
</dbReference>
<sequence length="443" mass="48725">MGKPGGLMDAKDPLEEGPIRLITHPELSPNNVDNPFHTAGTTFFGQFMDHDFTFDLSSRLGVPVDPEESPNSRTPTLELDSVYGGGPIADPTLYDPTDNDKFLVESGGLFEDLPRDPDGIAIISDPRNDENLMVSGIQAAFLLCHNRMVDRLRSQGVPADQVFARARRLVTWHYQWIVVHEFLPQVIGFGITQDVLRHGRRFYRPASGQHFMPVEFQGAAYRFGHSMVRPSYRANLAGDQGEPFFGFVFDPAGQGQGDPVDLRGGARAPRRFIGWQTFFDFRDGELKPNKRIDTKISTVLFRLPIAAIPTGDPPTALPQRNLLRHLTWSLPSGQAIAGAMGIPQLEPDALTELRQFGVGLERSTPLWYYVLKEAEVLGDGISLAGVGARLIGEVILGLLELDPQSYLAADPAWRPTLPGRPNGDFGFADLLTFAGVDPGSRGQ</sequence>